<keyword evidence="2" id="KW-1185">Reference proteome</keyword>
<dbReference type="AlphaFoldDB" id="A0A8T1R7A1"/>
<gene>
    <name evidence="1" type="ORF">CIPAW_03G260500</name>
</gene>
<evidence type="ECO:0000313" key="1">
    <source>
        <dbReference type="EMBL" id="KAG6662687.1"/>
    </source>
</evidence>
<accession>A0A8T1R7A1</accession>
<evidence type="ECO:0000313" key="2">
    <source>
        <dbReference type="Proteomes" id="UP000811609"/>
    </source>
</evidence>
<reference evidence="1" key="1">
    <citation type="submission" date="2020-12" db="EMBL/GenBank/DDBJ databases">
        <title>WGS assembly of Carya illinoinensis cv. Pawnee.</title>
        <authorList>
            <person name="Platts A."/>
            <person name="Shu S."/>
            <person name="Wright S."/>
            <person name="Barry K."/>
            <person name="Edger P."/>
            <person name="Pires J.C."/>
            <person name="Schmutz J."/>
        </authorList>
    </citation>
    <scope>NUCLEOTIDE SEQUENCE</scope>
    <source>
        <tissue evidence="1">Leaf</tissue>
    </source>
</reference>
<proteinExistence type="predicted"/>
<organism evidence="1 2">
    <name type="scientific">Carya illinoinensis</name>
    <name type="common">Pecan</name>
    <dbReference type="NCBI Taxonomy" id="32201"/>
    <lineage>
        <taxon>Eukaryota</taxon>
        <taxon>Viridiplantae</taxon>
        <taxon>Streptophyta</taxon>
        <taxon>Embryophyta</taxon>
        <taxon>Tracheophyta</taxon>
        <taxon>Spermatophyta</taxon>
        <taxon>Magnoliopsida</taxon>
        <taxon>eudicotyledons</taxon>
        <taxon>Gunneridae</taxon>
        <taxon>Pentapetalae</taxon>
        <taxon>rosids</taxon>
        <taxon>fabids</taxon>
        <taxon>Fagales</taxon>
        <taxon>Juglandaceae</taxon>
        <taxon>Carya</taxon>
    </lineage>
</organism>
<protein>
    <submittedName>
        <fullName evidence="1">Uncharacterized protein</fullName>
    </submittedName>
</protein>
<dbReference type="Proteomes" id="UP000811609">
    <property type="component" value="Chromosome 3"/>
</dbReference>
<name>A0A8T1R7A1_CARIL</name>
<dbReference type="EMBL" id="CM031811">
    <property type="protein sequence ID" value="KAG6662687.1"/>
    <property type="molecule type" value="Genomic_DNA"/>
</dbReference>
<comment type="caution">
    <text evidence="1">The sequence shown here is derived from an EMBL/GenBank/DDBJ whole genome shotgun (WGS) entry which is preliminary data.</text>
</comment>
<sequence>MKGDEFLFFPTATFLQKHWFASYIQIDVSVETFGTASLLVHGDQESTVIFTIIIFRSFRCVHKGYSFSAIHEMETINPLKSFGFCWIQPIKIKPLKTLIL</sequence>